<evidence type="ECO:0000313" key="3">
    <source>
        <dbReference type="EMBL" id="MFC4856321.1"/>
    </source>
</evidence>
<evidence type="ECO:0000313" key="4">
    <source>
        <dbReference type="Proteomes" id="UP001595859"/>
    </source>
</evidence>
<keyword evidence="1 2" id="KW-0378">Hydrolase</keyword>
<feature type="short sequence motif" description="HXTX 2" evidence="2">
    <location>
        <begin position="119"/>
        <end position="122"/>
    </location>
</feature>
<dbReference type="NCBIfam" id="TIGR02258">
    <property type="entry name" value="2_5_ligase"/>
    <property type="match status" value="1"/>
</dbReference>
<reference evidence="4" key="1">
    <citation type="journal article" date="2019" name="Int. J. Syst. Evol. Microbiol.">
        <title>The Global Catalogue of Microorganisms (GCM) 10K type strain sequencing project: providing services to taxonomists for standard genome sequencing and annotation.</title>
        <authorList>
            <consortium name="The Broad Institute Genomics Platform"/>
            <consortium name="The Broad Institute Genome Sequencing Center for Infectious Disease"/>
            <person name="Wu L."/>
            <person name="Ma J."/>
        </authorList>
    </citation>
    <scope>NUCLEOTIDE SEQUENCE [LARGE SCALE GENOMIC DNA]</scope>
    <source>
        <strain evidence="4">ZS-22-S1</strain>
    </source>
</reference>
<dbReference type="SUPFAM" id="SSF55144">
    <property type="entry name" value="LigT-like"/>
    <property type="match status" value="1"/>
</dbReference>
<dbReference type="InterPro" id="IPR004175">
    <property type="entry name" value="RNA_CPDase"/>
</dbReference>
<feature type="short sequence motif" description="HXTX 1" evidence="2">
    <location>
        <begin position="41"/>
        <end position="44"/>
    </location>
</feature>
<dbReference type="Pfam" id="PF13563">
    <property type="entry name" value="2_5_RNA_ligase2"/>
    <property type="match status" value="1"/>
</dbReference>
<comment type="caution">
    <text evidence="3">The sequence shown here is derived from an EMBL/GenBank/DDBJ whole genome shotgun (WGS) entry which is preliminary data.</text>
</comment>
<protein>
    <recommendedName>
        <fullName evidence="2">RNA 2',3'-cyclic phosphodiesterase</fullName>
        <shortName evidence="2">RNA 2',3'-CPDase</shortName>
        <ecNumber evidence="2">3.1.4.58</ecNumber>
    </recommendedName>
</protein>
<comment type="function">
    <text evidence="2">Hydrolyzes RNA 2',3'-cyclic phosphodiester to an RNA 2'-phosphomonoester.</text>
</comment>
<dbReference type="RefSeq" id="WP_378058300.1">
    <property type="nucleotide sequence ID" value="NZ_JBHSIS010000010.1"/>
</dbReference>
<dbReference type="PANTHER" id="PTHR35561">
    <property type="entry name" value="RNA 2',3'-CYCLIC PHOSPHODIESTERASE"/>
    <property type="match status" value="1"/>
</dbReference>
<dbReference type="Proteomes" id="UP001595859">
    <property type="component" value="Unassembled WGS sequence"/>
</dbReference>
<dbReference type="EC" id="3.1.4.58" evidence="2"/>
<keyword evidence="4" id="KW-1185">Reference proteome</keyword>
<dbReference type="EMBL" id="JBHSIS010000010">
    <property type="protein sequence ID" value="MFC4856321.1"/>
    <property type="molecule type" value="Genomic_DNA"/>
</dbReference>
<feature type="active site" description="Proton donor" evidence="2">
    <location>
        <position position="41"/>
    </location>
</feature>
<proteinExistence type="inferred from homology"/>
<name>A0ABV9S9T3_9PSEU</name>
<comment type="catalytic activity">
    <reaction evidence="2">
        <text>a 3'-end 2',3'-cyclophospho-ribonucleotide-RNA + H2O = a 3'-end 2'-phospho-ribonucleotide-RNA + H(+)</text>
        <dbReference type="Rhea" id="RHEA:11828"/>
        <dbReference type="Rhea" id="RHEA-COMP:10464"/>
        <dbReference type="Rhea" id="RHEA-COMP:17353"/>
        <dbReference type="ChEBI" id="CHEBI:15377"/>
        <dbReference type="ChEBI" id="CHEBI:15378"/>
        <dbReference type="ChEBI" id="CHEBI:83064"/>
        <dbReference type="ChEBI" id="CHEBI:173113"/>
        <dbReference type="EC" id="3.1.4.58"/>
    </reaction>
</comment>
<feature type="active site" description="Proton acceptor" evidence="2">
    <location>
        <position position="119"/>
    </location>
</feature>
<dbReference type="Gene3D" id="3.90.1140.10">
    <property type="entry name" value="Cyclic phosphodiesterase"/>
    <property type="match status" value="1"/>
</dbReference>
<comment type="similarity">
    <text evidence="2">Belongs to the 2H phosphoesterase superfamily. ThpR family.</text>
</comment>
<accession>A0ABV9S9T3</accession>
<dbReference type="PANTHER" id="PTHR35561:SF1">
    <property type="entry name" value="RNA 2',3'-CYCLIC PHOSPHODIESTERASE"/>
    <property type="match status" value="1"/>
</dbReference>
<evidence type="ECO:0000256" key="1">
    <source>
        <dbReference type="ARBA" id="ARBA00022801"/>
    </source>
</evidence>
<gene>
    <name evidence="3" type="primary">thpR</name>
    <name evidence="3" type="ORF">ACFPCV_22685</name>
</gene>
<sequence length="185" mass="20590">MVRLFSAIELPDPVRADLADRLAAVRAANSDLRWIPPEQWHITLGFYGDREHADRRGAWFRERARSLRSARVRLRAAGRFPGVLWVGVNALDGDNAAVLRRLAGTLGDQQLDQLAFVPHVTVARWRRGRAGNEVATRAAAALDGYRGQWWLTSEVVLYRSDPTPDGPVYTALDRVVLSGAPGTQR</sequence>
<evidence type="ECO:0000256" key="2">
    <source>
        <dbReference type="HAMAP-Rule" id="MF_01940"/>
    </source>
</evidence>
<dbReference type="HAMAP" id="MF_01940">
    <property type="entry name" value="RNA_CPDase"/>
    <property type="match status" value="1"/>
</dbReference>
<dbReference type="InterPro" id="IPR009097">
    <property type="entry name" value="Cyclic_Pdiesterase"/>
</dbReference>
<organism evidence="3 4">
    <name type="scientific">Actinophytocola glycyrrhizae</name>
    <dbReference type="NCBI Taxonomy" id="2044873"/>
    <lineage>
        <taxon>Bacteria</taxon>
        <taxon>Bacillati</taxon>
        <taxon>Actinomycetota</taxon>
        <taxon>Actinomycetes</taxon>
        <taxon>Pseudonocardiales</taxon>
        <taxon>Pseudonocardiaceae</taxon>
    </lineage>
</organism>